<feature type="region of interest" description="Disordered" evidence="1">
    <location>
        <begin position="88"/>
        <end position="132"/>
    </location>
</feature>
<sequence length="1074" mass="113442">MTRLSQLYRRLAVGIPEIARPRAARRLARDATVRWFPDPDIRFPVALVPQSPAAGARPRGTLSADQAARLSAIADLIGAMPASALPGDDAPHAGVPHAPASIGVPRAGGAGPAALADGSVPSAGEPTREPRRSCTVVEFPDSLSAMVPFLRQSLVSLLCAEPDADLDAADLARLRRRFFAPLRLAPPPADPETEPVLYVTGEALCREGSGRWVVDADLLARSARTLADAPLQPADLDDIEASATRDCSVCIVDCTGRNARVLSLATAFGMMQWTMAYREGFKNLIILVDRPDGAADVGRDLVDRIRRGGFPGMEHADARVLALEPIADATALDRFADVWWQWFGMGGVSDGFRHELDYLVRQFDLMPSAAATAGPDTDGGSAGGAAAANRMTAVDGAGRADGGADAAPGPDDGASRAERRAAAAAGGDILLTFASLLCDGVYVDDLYEFVEAMDARLLRGGERRELYAAVTRLLHGYRADNAAGPSGAPGFGRRWRACRTEAERWAQAADEPAGTPERRPFPRYLDCRLQELPRTALYRERTVLSPFSLCFLAKAVVDATYETGDGAAVPVDVVAMLTNDLSSEQWLTLVRYVLRMMLGVKSQQREGQARLLLEACYRALTAGDGRRRNGFDEAERRDGRLVAPALVELSLECDMNLSGRWLAMWRDFFLHGLTGRRQPRTIEAVRREARLVPGNLRALRRMAEACFADACARYGRSGDAADLAEVQNAVWMELVARDGDGAAAEVADELRRALRDVDADGCDGGAGGVGGAESDGGAGAGLGGWGRRLHAIHLIDLAAWSAREGIDLPYRMPRAVVRACLTDARYVDAVLAALAVGGSGDGEDDAAPDPWSRALYAAAAGPFRQLVLRGMFAADPGRLDAVLAGACNRLAGLRVADGVVVEPTAALAAMSVLASALYAQADAASAGEPSTGAAAVPGGGAPQSSETLDRVRAVWQACLGRGADGTGPSGKLRMYCLVVGYYLGFIPESERDRMLATMPFRRIGADERMLCAAFQRLECSTDVTDAAAADAAEAAASCPRNAPDAIRPTEADDATDMADAADAADAAGVPGAGM</sequence>
<accession>A0ABS6W7Z8</accession>
<evidence type="ECO:0000313" key="2">
    <source>
        <dbReference type="EMBL" id="MBW3082623.1"/>
    </source>
</evidence>
<dbReference type="EMBL" id="JAHBBD010000007">
    <property type="protein sequence ID" value="MBW3082623.1"/>
    <property type="molecule type" value="Genomic_DNA"/>
</dbReference>
<protein>
    <submittedName>
        <fullName evidence="2">Uncharacterized protein</fullName>
    </submittedName>
</protein>
<gene>
    <name evidence="2" type="ORF">KIH73_04390</name>
</gene>
<dbReference type="RefSeq" id="WP_219080987.1">
    <property type="nucleotide sequence ID" value="NZ_JAHBBD010000007.1"/>
</dbReference>
<proteinExistence type="predicted"/>
<evidence type="ECO:0000256" key="1">
    <source>
        <dbReference type="SAM" id="MobiDB-lite"/>
    </source>
</evidence>
<name>A0ABS6W7Z8_9BIFI</name>
<feature type="region of interest" description="Disordered" evidence="1">
    <location>
        <begin position="1038"/>
        <end position="1057"/>
    </location>
</feature>
<reference evidence="2 3" key="1">
    <citation type="submission" date="2021-05" db="EMBL/GenBank/DDBJ databases">
        <title>Phylogenetic classification of ten novel species belonging to the genus Bifidobacterium comprising B. colchicus sp. nov., B. abeli sp. nov., B. bicoloris sp. nov., B. guerezis sp. nov., B. rosaliae sp. nov., B. santillanensis sp. nov., B. argentati sp. nov., B. amazzoni sp. nov., B. pluviali sp. nov., and B. pinnaculum sp. nov.</title>
        <authorList>
            <person name="Lugli G.A."/>
            <person name="Ruiz Garcia L."/>
            <person name="Margolles A."/>
            <person name="Ventura M."/>
        </authorList>
    </citation>
    <scope>NUCLEOTIDE SEQUENCE [LARGE SCALE GENOMIC DNA]</scope>
    <source>
        <strain evidence="2 3">6T3</strain>
    </source>
</reference>
<comment type="caution">
    <text evidence="2">The sequence shown here is derived from an EMBL/GenBank/DDBJ whole genome shotgun (WGS) entry which is preliminary data.</text>
</comment>
<feature type="region of interest" description="Disordered" evidence="1">
    <location>
        <begin position="397"/>
        <end position="419"/>
    </location>
</feature>
<organism evidence="2 3">
    <name type="scientific">Bifidobacterium phasiani</name>
    <dbReference type="NCBI Taxonomy" id="2834431"/>
    <lineage>
        <taxon>Bacteria</taxon>
        <taxon>Bacillati</taxon>
        <taxon>Actinomycetota</taxon>
        <taxon>Actinomycetes</taxon>
        <taxon>Bifidobacteriales</taxon>
        <taxon>Bifidobacteriaceae</taxon>
        <taxon>Bifidobacterium</taxon>
    </lineage>
</organism>
<keyword evidence="3" id="KW-1185">Reference proteome</keyword>
<dbReference type="Proteomes" id="UP000812844">
    <property type="component" value="Unassembled WGS sequence"/>
</dbReference>
<evidence type="ECO:0000313" key="3">
    <source>
        <dbReference type="Proteomes" id="UP000812844"/>
    </source>
</evidence>
<feature type="compositionally biased region" description="Low complexity" evidence="1">
    <location>
        <begin position="403"/>
        <end position="412"/>
    </location>
</feature>